<name>A0A841PG51_9HYPH</name>
<dbReference type="GO" id="GO:0006281">
    <property type="term" value="P:DNA repair"/>
    <property type="evidence" value="ECO:0007669"/>
    <property type="project" value="InterPro"/>
</dbReference>
<dbReference type="Gene3D" id="3.30.470.30">
    <property type="entry name" value="DNA ligase/mRNA capping enzyme"/>
    <property type="match status" value="1"/>
</dbReference>
<sequence>MEKPPEGDGWIHEVKFDGYRSQLIIDDDGTRIFTRRGLDWTSEYRDLAKAAGELDVEDAIIDGEVIVTNEAGSPHCARQSPAGSTTFTSSPSIYCTLTATTSTTCR</sequence>
<evidence type="ECO:0000313" key="3">
    <source>
        <dbReference type="Proteomes" id="UP000556329"/>
    </source>
</evidence>
<gene>
    <name evidence="2" type="ORF">HNQ71_006973</name>
</gene>
<comment type="caution">
    <text evidence="2">The sequence shown here is derived from an EMBL/GenBank/DDBJ whole genome shotgun (WGS) entry which is preliminary data.</text>
</comment>
<dbReference type="Proteomes" id="UP000556329">
    <property type="component" value="Unassembled WGS sequence"/>
</dbReference>
<accession>A0A841PG51</accession>
<evidence type="ECO:0000259" key="1">
    <source>
        <dbReference type="Pfam" id="PF01068"/>
    </source>
</evidence>
<dbReference type="EMBL" id="JACHEF010000017">
    <property type="protein sequence ID" value="MBB6414264.1"/>
    <property type="molecule type" value="Genomic_DNA"/>
</dbReference>
<dbReference type="AlphaFoldDB" id="A0A841PG51"/>
<dbReference type="SUPFAM" id="SSF56091">
    <property type="entry name" value="DNA ligase/mRNA capping enzyme, catalytic domain"/>
    <property type="match status" value="1"/>
</dbReference>
<dbReference type="RefSeq" id="WP_343068328.1">
    <property type="nucleotide sequence ID" value="NZ_JACHEF010000017.1"/>
</dbReference>
<dbReference type="Gene3D" id="3.30.1490.70">
    <property type="match status" value="1"/>
</dbReference>
<dbReference type="GO" id="GO:0006310">
    <property type="term" value="P:DNA recombination"/>
    <property type="evidence" value="ECO:0007669"/>
    <property type="project" value="InterPro"/>
</dbReference>
<keyword evidence="3" id="KW-1185">Reference proteome</keyword>
<keyword evidence="2" id="KW-0436">Ligase</keyword>
<dbReference type="Pfam" id="PF01068">
    <property type="entry name" value="DNA_ligase_A_M"/>
    <property type="match status" value="1"/>
</dbReference>
<organism evidence="2 3">
    <name type="scientific">Mesorhizobium sangaii</name>
    <dbReference type="NCBI Taxonomy" id="505389"/>
    <lineage>
        <taxon>Bacteria</taxon>
        <taxon>Pseudomonadati</taxon>
        <taxon>Pseudomonadota</taxon>
        <taxon>Alphaproteobacteria</taxon>
        <taxon>Hyphomicrobiales</taxon>
        <taxon>Phyllobacteriaceae</taxon>
        <taxon>Mesorhizobium</taxon>
    </lineage>
</organism>
<feature type="domain" description="ATP-dependent DNA ligase family profile" evidence="1">
    <location>
        <begin position="7"/>
        <end position="74"/>
    </location>
</feature>
<evidence type="ECO:0000313" key="2">
    <source>
        <dbReference type="EMBL" id="MBB6414264.1"/>
    </source>
</evidence>
<dbReference type="GO" id="GO:0005524">
    <property type="term" value="F:ATP binding"/>
    <property type="evidence" value="ECO:0007669"/>
    <property type="project" value="InterPro"/>
</dbReference>
<dbReference type="InterPro" id="IPR012310">
    <property type="entry name" value="DNA_ligase_ATP-dep_cent"/>
</dbReference>
<protein>
    <submittedName>
        <fullName evidence="2">ATP-dependent DNA ligase</fullName>
    </submittedName>
</protein>
<dbReference type="GO" id="GO:0003910">
    <property type="term" value="F:DNA ligase (ATP) activity"/>
    <property type="evidence" value="ECO:0007669"/>
    <property type="project" value="InterPro"/>
</dbReference>
<reference evidence="2 3" key="1">
    <citation type="submission" date="2020-08" db="EMBL/GenBank/DDBJ databases">
        <title>Genomic Encyclopedia of Type Strains, Phase IV (KMG-IV): sequencing the most valuable type-strain genomes for metagenomic binning, comparative biology and taxonomic classification.</title>
        <authorList>
            <person name="Goeker M."/>
        </authorList>
    </citation>
    <scope>NUCLEOTIDE SEQUENCE [LARGE SCALE GENOMIC DNA]</scope>
    <source>
        <strain evidence="2 3">DSM 100039</strain>
    </source>
</reference>
<proteinExistence type="predicted"/>